<dbReference type="PANTHER" id="PTHR46797">
    <property type="entry name" value="HTH-TYPE TRANSCRIPTIONAL REGULATOR"/>
    <property type="match status" value="1"/>
</dbReference>
<dbReference type="SMART" id="SM00530">
    <property type="entry name" value="HTH_XRE"/>
    <property type="match status" value="1"/>
</dbReference>
<dbReference type="PROSITE" id="PS50943">
    <property type="entry name" value="HTH_CROC1"/>
    <property type="match status" value="1"/>
</dbReference>
<feature type="compositionally biased region" description="Low complexity" evidence="2">
    <location>
        <begin position="37"/>
        <end position="46"/>
    </location>
</feature>
<keyword evidence="5" id="KW-1185">Reference proteome</keyword>
<protein>
    <submittedName>
        <fullName evidence="4">DNA-binding XRE family transcriptional regulator</fullName>
    </submittedName>
</protein>
<dbReference type="Proteomes" id="UP000543836">
    <property type="component" value="Unassembled WGS sequence"/>
</dbReference>
<dbReference type="GO" id="GO:0003677">
    <property type="term" value="F:DNA binding"/>
    <property type="evidence" value="ECO:0007669"/>
    <property type="project" value="UniProtKB-KW"/>
</dbReference>
<dbReference type="Gene3D" id="1.10.260.40">
    <property type="entry name" value="lambda repressor-like DNA-binding domains"/>
    <property type="match status" value="1"/>
</dbReference>
<dbReference type="InterPro" id="IPR013096">
    <property type="entry name" value="Cupin_2"/>
</dbReference>
<dbReference type="Pfam" id="PF01381">
    <property type="entry name" value="HTH_3"/>
    <property type="match status" value="1"/>
</dbReference>
<evidence type="ECO:0000256" key="1">
    <source>
        <dbReference type="ARBA" id="ARBA00023125"/>
    </source>
</evidence>
<dbReference type="InterPro" id="IPR011051">
    <property type="entry name" value="RmlC_Cupin_sf"/>
</dbReference>
<dbReference type="AlphaFoldDB" id="A0A7W6ZZM7"/>
<evidence type="ECO:0000313" key="5">
    <source>
        <dbReference type="Proteomes" id="UP000543836"/>
    </source>
</evidence>
<name>A0A7W6ZZM7_9HYPH</name>
<gene>
    <name evidence="4" type="ORF">GGE60_005839</name>
</gene>
<dbReference type="SUPFAM" id="SSF47413">
    <property type="entry name" value="lambda repressor-like DNA-binding domains"/>
    <property type="match status" value="1"/>
</dbReference>
<dbReference type="InterPro" id="IPR010982">
    <property type="entry name" value="Lambda_DNA-bd_dom_sf"/>
</dbReference>
<dbReference type="EMBL" id="JACIIG010000032">
    <property type="protein sequence ID" value="MBB4571674.1"/>
    <property type="molecule type" value="Genomic_DNA"/>
</dbReference>
<feature type="region of interest" description="Disordered" evidence="2">
    <location>
        <begin position="1"/>
        <end position="46"/>
    </location>
</feature>
<dbReference type="InterPro" id="IPR050807">
    <property type="entry name" value="TransReg_Diox_bact_type"/>
</dbReference>
<reference evidence="4 5" key="1">
    <citation type="submission" date="2020-08" db="EMBL/GenBank/DDBJ databases">
        <title>Genomic Encyclopedia of Type Strains, Phase IV (KMG-V): Genome sequencing to study the core and pangenomes of soil and plant-associated prokaryotes.</title>
        <authorList>
            <person name="Whitman W."/>
        </authorList>
    </citation>
    <scope>NUCLEOTIDE SEQUENCE [LARGE SCALE GENOMIC DNA]</scope>
    <source>
        <strain evidence="4 5">SEMIA 492</strain>
    </source>
</reference>
<organism evidence="4 5">
    <name type="scientific">Rhizobium leucaenae</name>
    <dbReference type="NCBI Taxonomy" id="29450"/>
    <lineage>
        <taxon>Bacteria</taxon>
        <taxon>Pseudomonadati</taxon>
        <taxon>Pseudomonadota</taxon>
        <taxon>Alphaproteobacteria</taxon>
        <taxon>Hyphomicrobiales</taxon>
        <taxon>Rhizobiaceae</taxon>
        <taxon>Rhizobium/Agrobacterium group</taxon>
        <taxon>Rhizobium</taxon>
    </lineage>
</organism>
<dbReference type="CDD" id="cd00093">
    <property type="entry name" value="HTH_XRE"/>
    <property type="match status" value="1"/>
</dbReference>
<proteinExistence type="predicted"/>
<dbReference type="Pfam" id="PF07883">
    <property type="entry name" value="Cupin_2"/>
    <property type="match status" value="1"/>
</dbReference>
<dbReference type="PANTHER" id="PTHR46797:SF1">
    <property type="entry name" value="METHYLPHOSPHONATE SYNTHASE"/>
    <property type="match status" value="1"/>
</dbReference>
<dbReference type="InterPro" id="IPR014710">
    <property type="entry name" value="RmlC-like_jellyroll"/>
</dbReference>
<dbReference type="GO" id="GO:0003700">
    <property type="term" value="F:DNA-binding transcription factor activity"/>
    <property type="evidence" value="ECO:0007669"/>
    <property type="project" value="TreeGrafter"/>
</dbReference>
<dbReference type="RefSeq" id="WP_028755254.1">
    <property type="nucleotide sequence ID" value="NZ_JACIIG010000032.1"/>
</dbReference>
<evidence type="ECO:0000313" key="4">
    <source>
        <dbReference type="EMBL" id="MBB4571674.1"/>
    </source>
</evidence>
<dbReference type="CDD" id="cd02209">
    <property type="entry name" value="cupin_XRE_C"/>
    <property type="match status" value="1"/>
</dbReference>
<keyword evidence="1 4" id="KW-0238">DNA-binding</keyword>
<comment type="caution">
    <text evidence="4">The sequence shown here is derived from an EMBL/GenBank/DDBJ whole genome shotgun (WGS) entry which is preliminary data.</text>
</comment>
<dbReference type="OrthoDB" id="9805356at2"/>
<dbReference type="Gene3D" id="2.60.120.10">
    <property type="entry name" value="Jelly Rolls"/>
    <property type="match status" value="1"/>
</dbReference>
<dbReference type="GeneID" id="32525269"/>
<evidence type="ECO:0000259" key="3">
    <source>
        <dbReference type="PROSITE" id="PS50943"/>
    </source>
</evidence>
<feature type="domain" description="HTH cro/C1-type" evidence="3">
    <location>
        <begin position="61"/>
        <end position="115"/>
    </location>
</feature>
<dbReference type="SUPFAM" id="SSF51182">
    <property type="entry name" value="RmlC-like cupins"/>
    <property type="match status" value="1"/>
</dbReference>
<accession>A0A7W6ZZM7</accession>
<evidence type="ECO:0000256" key="2">
    <source>
        <dbReference type="SAM" id="MobiDB-lite"/>
    </source>
</evidence>
<feature type="compositionally biased region" description="Basic and acidic residues" evidence="2">
    <location>
        <begin position="1"/>
        <end position="12"/>
    </location>
</feature>
<dbReference type="InterPro" id="IPR001387">
    <property type="entry name" value="Cro/C1-type_HTH"/>
</dbReference>
<sequence>MHDGKKKVVEGKRVKRGALSMMIRPNTQDEVDEKATPSASSSSSVKAPSGEALAVAVGKEIKSLRLSLSMAANQLAEAAGLSNGMLSKIERGTTTPSFGTLVAISAALKVPVARLFASHEQRADYSLVRAGKGISVQRRGSKVGLDYELLGHLLSGEKYVEPYLVTLSSDSSVSPGFQHTGIEFMYVLEGSMVYRYADALVELRPGDTMVFDANSIHGHEKLINAPVKYLSVVFNLRA</sequence>
<dbReference type="GO" id="GO:0005829">
    <property type="term" value="C:cytosol"/>
    <property type="evidence" value="ECO:0007669"/>
    <property type="project" value="TreeGrafter"/>
</dbReference>